<evidence type="ECO:0000256" key="3">
    <source>
        <dbReference type="ARBA" id="ARBA00018787"/>
    </source>
</evidence>
<dbReference type="EMBL" id="LVZK01000003">
    <property type="protein sequence ID" value="OAP85290.1"/>
    <property type="molecule type" value="Genomic_DNA"/>
</dbReference>
<keyword evidence="7" id="KW-0131">Cell cycle</keyword>
<dbReference type="GO" id="GO:0005737">
    <property type="term" value="C:cytoplasm"/>
    <property type="evidence" value="ECO:0007669"/>
    <property type="project" value="UniProtKB-SubCell"/>
</dbReference>
<dbReference type="AlphaFoldDB" id="A0A179B1A2"/>
<evidence type="ECO:0000256" key="6">
    <source>
        <dbReference type="ARBA" id="ARBA00023054"/>
    </source>
</evidence>
<keyword evidence="5 10" id="KW-0132">Cell division</keyword>
<dbReference type="Gene3D" id="6.10.250.660">
    <property type="match status" value="1"/>
</dbReference>
<dbReference type="OrthoDB" id="9815492at2"/>
<gene>
    <name evidence="10" type="ORF">A4H34_09295</name>
</gene>
<evidence type="ECO:0000256" key="5">
    <source>
        <dbReference type="ARBA" id="ARBA00022618"/>
    </source>
</evidence>
<evidence type="ECO:0000256" key="4">
    <source>
        <dbReference type="ARBA" id="ARBA00022490"/>
    </source>
</evidence>
<evidence type="ECO:0000256" key="1">
    <source>
        <dbReference type="ARBA" id="ARBA00004496"/>
    </source>
</evidence>
<comment type="similarity">
    <text evidence="2">Belongs to the DivIVA family.</text>
</comment>
<dbReference type="Pfam" id="PF05103">
    <property type="entry name" value="DivIVA"/>
    <property type="match status" value="1"/>
</dbReference>
<reference evidence="10 11" key="1">
    <citation type="submission" date="2016-04" db="EMBL/GenBank/DDBJ databases">
        <title>Peptidophaga gingivicola gen. nov., sp. nov., isolated from human subgingival plaque.</title>
        <authorList>
            <person name="Beall C.J."/>
            <person name="Mokrzan E.M."/>
            <person name="Griffen A.L."/>
            <person name="Leys E.J."/>
        </authorList>
    </citation>
    <scope>NUCLEOTIDE SEQUENCE [LARGE SCALE GENOMIC DNA]</scope>
    <source>
        <strain evidence="10 11">BA112</strain>
    </source>
</reference>
<comment type="subcellular location">
    <subcellularLocation>
        <location evidence="1">Cytoplasm</location>
    </subcellularLocation>
</comment>
<dbReference type="InterPro" id="IPR007793">
    <property type="entry name" value="DivIVA_fam"/>
</dbReference>
<keyword evidence="11" id="KW-1185">Reference proteome</keyword>
<dbReference type="STRING" id="1823756.A4H34_09295"/>
<dbReference type="RefSeq" id="WP_009199776.1">
    <property type="nucleotide sequence ID" value="NZ_LVZK01000003.1"/>
</dbReference>
<dbReference type="PANTHER" id="PTHR35794">
    <property type="entry name" value="CELL DIVISION PROTEIN DIVIVA"/>
    <property type="match status" value="1"/>
</dbReference>
<protein>
    <recommendedName>
        <fullName evidence="3">Cell wall synthesis protein Wag31</fullName>
    </recommendedName>
    <alternativeName>
        <fullName evidence="8">Antigen 84</fullName>
    </alternativeName>
</protein>
<evidence type="ECO:0000256" key="8">
    <source>
        <dbReference type="ARBA" id="ARBA00031737"/>
    </source>
</evidence>
<dbReference type="InterPro" id="IPR019933">
    <property type="entry name" value="DivIVA_domain"/>
</dbReference>
<feature type="coiled-coil region" evidence="9">
    <location>
        <begin position="33"/>
        <end position="67"/>
    </location>
</feature>
<dbReference type="GO" id="GO:0051301">
    <property type="term" value="P:cell division"/>
    <property type="evidence" value="ECO:0007669"/>
    <property type="project" value="UniProtKB-KW"/>
</dbReference>
<comment type="caution">
    <text evidence="10">The sequence shown here is derived from an EMBL/GenBank/DDBJ whole genome shotgun (WGS) entry which is preliminary data.</text>
</comment>
<evidence type="ECO:0000256" key="7">
    <source>
        <dbReference type="ARBA" id="ARBA00023306"/>
    </source>
</evidence>
<sequence length="200" mass="21634">MALLTESDVLNARFKAPSSIEEGYDLDQVDFFLDEVAETIAQLTAQKAELENELKKAQARIAELENSGAATGRGEAPFSAATTASFAPVGGGAAGGGDTNAVAGMLALAQQLHDKYISDGKAEADRILAEANAESQRIIAEAEEQHNRTLTQLEQERGLLERKISELRDFERDYRTRLKSYLESLLADVESGSTPSSDQR</sequence>
<accession>A0A179B1A2</accession>
<keyword evidence="4" id="KW-0963">Cytoplasm</keyword>
<keyword evidence="6 9" id="KW-0175">Coiled coil</keyword>
<dbReference type="Proteomes" id="UP000078368">
    <property type="component" value="Unassembled WGS sequence"/>
</dbReference>
<organism evidence="10 11">
    <name type="scientific">Peptidiphaga gingivicola</name>
    <dbReference type="NCBI Taxonomy" id="2741497"/>
    <lineage>
        <taxon>Bacteria</taxon>
        <taxon>Bacillati</taxon>
        <taxon>Actinomycetota</taxon>
        <taxon>Actinomycetes</taxon>
        <taxon>Actinomycetales</taxon>
        <taxon>Actinomycetaceae</taxon>
        <taxon>Peptidiphaga</taxon>
    </lineage>
</organism>
<evidence type="ECO:0000256" key="9">
    <source>
        <dbReference type="SAM" id="Coils"/>
    </source>
</evidence>
<proteinExistence type="inferred from homology"/>
<evidence type="ECO:0000313" key="10">
    <source>
        <dbReference type="EMBL" id="OAP85290.1"/>
    </source>
</evidence>
<evidence type="ECO:0000256" key="2">
    <source>
        <dbReference type="ARBA" id="ARBA00009008"/>
    </source>
</evidence>
<dbReference type="NCBIfam" id="TIGR03544">
    <property type="entry name" value="DivI1A_domain"/>
    <property type="match status" value="1"/>
</dbReference>
<feature type="coiled-coil region" evidence="9">
    <location>
        <begin position="128"/>
        <end position="173"/>
    </location>
</feature>
<name>A0A179B1A2_9ACTO</name>
<evidence type="ECO:0000313" key="11">
    <source>
        <dbReference type="Proteomes" id="UP000078368"/>
    </source>
</evidence>
<dbReference type="PANTHER" id="PTHR35794:SF2">
    <property type="entry name" value="CELL DIVISION PROTEIN DIVIVA"/>
    <property type="match status" value="1"/>
</dbReference>